<evidence type="ECO:0000259" key="4">
    <source>
        <dbReference type="PROSITE" id="PS51898"/>
    </source>
</evidence>
<comment type="caution">
    <text evidence="6">The sequence shown here is derived from an EMBL/GenBank/DDBJ whole genome shotgun (WGS) entry which is preliminary data.</text>
</comment>
<dbReference type="Gene3D" id="1.10.150.130">
    <property type="match status" value="1"/>
</dbReference>
<dbReference type="Gene3D" id="1.10.443.10">
    <property type="entry name" value="Intergrase catalytic core"/>
    <property type="match status" value="1"/>
</dbReference>
<accession>A0A3R8JKC6</accession>
<dbReference type="PANTHER" id="PTHR30349:SF81">
    <property type="entry name" value="TYROSINE RECOMBINASE XERC"/>
    <property type="match status" value="1"/>
</dbReference>
<reference evidence="6" key="1">
    <citation type="submission" date="2018-10" db="EMBL/GenBank/DDBJ databases">
        <title>Schaedlerella arabinophila gen. nov. sp. nov., isolated from the mouse intestinal tract and comparative analysis with the genome of the closely related altered Schaedler flora strain ASF502.</title>
        <authorList>
            <person name="Miyake S."/>
            <person name="Soh M."/>
            <person name="Seedorf H."/>
        </authorList>
    </citation>
    <scope>NUCLEOTIDE SEQUENCE [LARGE SCALE GENOMIC DNA]</scope>
    <source>
        <strain evidence="6">DSM 106076</strain>
    </source>
</reference>
<dbReference type="Proteomes" id="UP000274920">
    <property type="component" value="Unassembled WGS sequence"/>
</dbReference>
<proteinExistence type="predicted"/>
<name>A0A3R8JKC6_9FIRM</name>
<protein>
    <recommendedName>
        <fullName evidence="9">Tyr recombinase domain-containing protein</fullName>
    </recommendedName>
</protein>
<evidence type="ECO:0000313" key="6">
    <source>
        <dbReference type="EMBL" id="RRK30510.1"/>
    </source>
</evidence>
<dbReference type="AlphaFoldDB" id="A0A3R8JKC6"/>
<keyword evidence="2" id="KW-0233">DNA recombination</keyword>
<dbReference type="GO" id="GO:0006310">
    <property type="term" value="P:DNA recombination"/>
    <property type="evidence" value="ECO:0007669"/>
    <property type="project" value="UniProtKB-KW"/>
</dbReference>
<dbReference type="InterPro" id="IPR002104">
    <property type="entry name" value="Integrase_catalytic"/>
</dbReference>
<dbReference type="InterPro" id="IPR010998">
    <property type="entry name" value="Integrase_recombinase_N"/>
</dbReference>
<evidence type="ECO:0008006" key="9">
    <source>
        <dbReference type="Google" id="ProtNLM"/>
    </source>
</evidence>
<dbReference type="GO" id="GO:0003677">
    <property type="term" value="F:DNA binding"/>
    <property type="evidence" value="ECO:0007669"/>
    <property type="project" value="UniProtKB-UniRule"/>
</dbReference>
<dbReference type="InterPro" id="IPR050090">
    <property type="entry name" value="Tyrosine_recombinase_XerCD"/>
</dbReference>
<keyword evidence="1 3" id="KW-0238">DNA-binding</keyword>
<feature type="domain" description="Tyr recombinase" evidence="4">
    <location>
        <begin position="453"/>
        <end position="632"/>
    </location>
</feature>
<evidence type="ECO:0000313" key="8">
    <source>
        <dbReference type="Proteomes" id="UP000274920"/>
    </source>
</evidence>
<dbReference type="EMBL" id="RHJS01000002">
    <property type="protein sequence ID" value="RRK32387.1"/>
    <property type="molecule type" value="Genomic_DNA"/>
</dbReference>
<organism evidence="6 8">
    <name type="scientific">Schaedlerella arabinosiphila</name>
    <dbReference type="NCBI Taxonomy" id="2044587"/>
    <lineage>
        <taxon>Bacteria</taxon>
        <taxon>Bacillati</taxon>
        <taxon>Bacillota</taxon>
        <taxon>Clostridia</taxon>
        <taxon>Lachnospirales</taxon>
        <taxon>Lachnospiraceae</taxon>
        <taxon>Schaedlerella</taxon>
    </lineage>
</organism>
<dbReference type="Pfam" id="PF00589">
    <property type="entry name" value="Phage_integrase"/>
    <property type="match status" value="1"/>
</dbReference>
<dbReference type="PANTHER" id="PTHR30349">
    <property type="entry name" value="PHAGE INTEGRASE-RELATED"/>
    <property type="match status" value="1"/>
</dbReference>
<dbReference type="InterPro" id="IPR013762">
    <property type="entry name" value="Integrase-like_cat_sf"/>
</dbReference>
<dbReference type="PROSITE" id="PS51900">
    <property type="entry name" value="CB"/>
    <property type="match status" value="1"/>
</dbReference>
<dbReference type="GO" id="GO:0015074">
    <property type="term" value="P:DNA integration"/>
    <property type="evidence" value="ECO:0007669"/>
    <property type="project" value="InterPro"/>
</dbReference>
<dbReference type="InterPro" id="IPR011010">
    <property type="entry name" value="DNA_brk_join_enz"/>
</dbReference>
<dbReference type="EMBL" id="RHJS01000002">
    <property type="protein sequence ID" value="RRK30510.1"/>
    <property type="molecule type" value="Genomic_DNA"/>
</dbReference>
<dbReference type="SUPFAM" id="SSF56349">
    <property type="entry name" value="DNA breaking-rejoining enzymes"/>
    <property type="match status" value="1"/>
</dbReference>
<feature type="domain" description="Core-binding (CB)" evidence="5">
    <location>
        <begin position="354"/>
        <end position="431"/>
    </location>
</feature>
<evidence type="ECO:0000256" key="2">
    <source>
        <dbReference type="ARBA" id="ARBA00023172"/>
    </source>
</evidence>
<dbReference type="PROSITE" id="PS51898">
    <property type="entry name" value="TYR_RECOMBINASE"/>
    <property type="match status" value="1"/>
</dbReference>
<evidence type="ECO:0000256" key="1">
    <source>
        <dbReference type="ARBA" id="ARBA00023125"/>
    </source>
</evidence>
<gene>
    <name evidence="6" type="ORF">EBB54_03280</name>
    <name evidence="7" type="ORF">EBB54_14215</name>
</gene>
<keyword evidence="8" id="KW-1185">Reference proteome</keyword>
<dbReference type="InterPro" id="IPR044068">
    <property type="entry name" value="CB"/>
</dbReference>
<evidence type="ECO:0000313" key="7">
    <source>
        <dbReference type="EMBL" id="RRK32387.1"/>
    </source>
</evidence>
<evidence type="ECO:0000256" key="3">
    <source>
        <dbReference type="PROSITE-ProRule" id="PRU01248"/>
    </source>
</evidence>
<sequence>MYHVSTHTLFIYRKETDMVNFKNNVTVVIATLKRYRYGPRAIQISMGCYNALNESMALNGIQWFSMDYALEWCEHSAAKYLKPQYRNAIYRLYDVYEYGRILGSHLVVYAHPSKQFQDRIEEYLSDISLTGGYTQAHLTNIRHKVVQFCCFIQYNDAGCIEDIDYSMLDGYDRFLRESSKAYYINEGLVSGFLEYMSAKGRCRRGYSLYLHYIEADKCTSLSDLESAAQAVIHVRRKASACSTVEEFYQSINDFTQRLKSAGYSKTVTDSSPYHLTLLYLFLDRENLGYDRTITHVWFEAVGKRLFGKGFCMARRTYEMYDDYIRMGDILPSHWWKHTDTEYDRLPSWCRAGIAPFIAAKEKEGWKENTIKMYRTCSTRFCGFLVSSGITSFAELSPGIIKEFNLFDNGHKTPEAKNAYNSRIRKFLIYLEMKEAISMGMHLALPGQAAGGEKIVEILSPEDIETVEVYCANAATPLELRDAAILMVALNMGFRSSDIIGMKISDIDWKNRSIRIFQQKTRAEHLYPMDIKTGNAIYRYLKDARRRDTGSGRLFLNLKAPYSPAGRSVCRNAMERAGVSTGKVHMFRRTFGSATLNSGATLAETAEMLGHSDTKNVHKYTSLDTEKMRLCPLSLSETGLSMEGRYGHE</sequence>
<evidence type="ECO:0000259" key="5">
    <source>
        <dbReference type="PROSITE" id="PS51900"/>
    </source>
</evidence>